<dbReference type="PIRSF" id="PIRSF004810">
    <property type="entry name" value="ChrA"/>
    <property type="match status" value="1"/>
</dbReference>
<gene>
    <name evidence="8" type="primary">chrA</name>
    <name evidence="8" type="ORF">GCM10025791_16910</name>
</gene>
<proteinExistence type="inferred from homology"/>
<evidence type="ECO:0000256" key="4">
    <source>
        <dbReference type="ARBA" id="ARBA00022692"/>
    </source>
</evidence>
<dbReference type="EMBL" id="BAABLX010000009">
    <property type="protein sequence ID" value="GAA4939319.1"/>
    <property type="molecule type" value="Genomic_DNA"/>
</dbReference>
<feature type="transmembrane region" description="Helical" evidence="7">
    <location>
        <begin position="194"/>
        <end position="215"/>
    </location>
</feature>
<keyword evidence="3" id="KW-1003">Cell membrane</keyword>
<organism evidence="8 9">
    <name type="scientific">Halioxenophilus aromaticivorans</name>
    <dbReference type="NCBI Taxonomy" id="1306992"/>
    <lineage>
        <taxon>Bacteria</taxon>
        <taxon>Pseudomonadati</taxon>
        <taxon>Pseudomonadota</taxon>
        <taxon>Gammaproteobacteria</taxon>
        <taxon>Alteromonadales</taxon>
        <taxon>Alteromonadaceae</taxon>
        <taxon>Halioxenophilus</taxon>
    </lineage>
</organism>
<feature type="transmembrane region" description="Helical" evidence="7">
    <location>
        <begin position="372"/>
        <end position="389"/>
    </location>
</feature>
<feature type="transmembrane region" description="Helical" evidence="7">
    <location>
        <begin position="287"/>
        <end position="308"/>
    </location>
</feature>
<comment type="subcellular location">
    <subcellularLocation>
        <location evidence="1">Cell membrane</location>
        <topology evidence="1">Multi-pass membrane protein</topology>
    </subcellularLocation>
</comment>
<dbReference type="PANTHER" id="PTHR33567:SF3">
    <property type="entry name" value="CHROMATE ION TRANSPORTER (EUROFUNG)"/>
    <property type="match status" value="1"/>
</dbReference>
<evidence type="ECO:0000256" key="2">
    <source>
        <dbReference type="ARBA" id="ARBA00005262"/>
    </source>
</evidence>
<comment type="similarity">
    <text evidence="2">Belongs to the chromate ion transporter (CHR) (TC 2.A.51) family.</text>
</comment>
<dbReference type="Pfam" id="PF02417">
    <property type="entry name" value="Chromate_transp"/>
    <property type="match status" value="2"/>
</dbReference>
<feature type="transmembrane region" description="Helical" evidence="7">
    <location>
        <begin position="115"/>
        <end position="133"/>
    </location>
</feature>
<dbReference type="RefSeq" id="WP_345420056.1">
    <property type="nucleotide sequence ID" value="NZ_AP031496.1"/>
</dbReference>
<sequence>MHTPNHGFIEIFWRFLSLGLVSFGGPVAHIGYFQKAFVERWQWLDQQTFMRLTSGCQLLPGPASSQLGFAIGLRAGGIPGALAAFLGFTLPSFLIMAGLAIFAPSDQTWGQIVISALKLTAVVVVADACLTMFKNFCQTPLQRGIAAVALLVILVAPSALMQLAVIVVAGLAGDVPEKSTLSKVNWRHRFAGRPTVALGLFAALFVATPLLLWLGNPLLQAWAGFYQSGSLVFGGGHVVLPLLQQHVGDAVGSEQFLLGYAGAQAIPGPLFTFASFLGAALFGHSPWLGAMVTTLALFLPGFLLVLGFERCWVEAPTNPVYSDVFARINAAVVGLLLAAFMQPVLTSAVAGGVDTAVAIAGLIAVRLFKLPLLWLIAAMIAIAFIRTWLV</sequence>
<dbReference type="NCBIfam" id="TIGR00937">
    <property type="entry name" value="2A51"/>
    <property type="match status" value="1"/>
</dbReference>
<dbReference type="PANTHER" id="PTHR33567">
    <property type="entry name" value="CHROMATE ION TRANSPORTER (EUROFUNG)"/>
    <property type="match status" value="1"/>
</dbReference>
<evidence type="ECO:0000313" key="8">
    <source>
        <dbReference type="EMBL" id="GAA4939319.1"/>
    </source>
</evidence>
<accession>A0AAV3U1G5</accession>
<dbReference type="Proteomes" id="UP001409585">
    <property type="component" value="Unassembled WGS sequence"/>
</dbReference>
<dbReference type="GO" id="GO:0005886">
    <property type="term" value="C:plasma membrane"/>
    <property type="evidence" value="ECO:0007669"/>
    <property type="project" value="UniProtKB-SubCell"/>
</dbReference>
<protein>
    <submittedName>
        <fullName evidence="8">Chromate efflux transporter</fullName>
    </submittedName>
</protein>
<feature type="transmembrane region" description="Helical" evidence="7">
    <location>
        <begin position="82"/>
        <end position="103"/>
    </location>
</feature>
<evidence type="ECO:0000256" key="7">
    <source>
        <dbReference type="SAM" id="Phobius"/>
    </source>
</evidence>
<evidence type="ECO:0000313" key="9">
    <source>
        <dbReference type="Proteomes" id="UP001409585"/>
    </source>
</evidence>
<evidence type="ECO:0000256" key="6">
    <source>
        <dbReference type="ARBA" id="ARBA00023136"/>
    </source>
</evidence>
<keyword evidence="6 7" id="KW-0472">Membrane</keyword>
<keyword evidence="9" id="KW-1185">Reference proteome</keyword>
<evidence type="ECO:0000256" key="5">
    <source>
        <dbReference type="ARBA" id="ARBA00022989"/>
    </source>
</evidence>
<evidence type="ECO:0000256" key="3">
    <source>
        <dbReference type="ARBA" id="ARBA00022475"/>
    </source>
</evidence>
<feature type="transmembrane region" description="Helical" evidence="7">
    <location>
        <begin position="221"/>
        <end position="243"/>
    </location>
</feature>
<reference evidence="9" key="1">
    <citation type="journal article" date="2019" name="Int. J. Syst. Evol. Microbiol.">
        <title>The Global Catalogue of Microorganisms (GCM) 10K type strain sequencing project: providing services to taxonomists for standard genome sequencing and annotation.</title>
        <authorList>
            <consortium name="The Broad Institute Genomics Platform"/>
            <consortium name="The Broad Institute Genome Sequencing Center for Infectious Disease"/>
            <person name="Wu L."/>
            <person name="Ma J."/>
        </authorList>
    </citation>
    <scope>NUCLEOTIDE SEQUENCE [LARGE SCALE GENOMIC DNA]</scope>
    <source>
        <strain evidence="9">JCM 19134</strain>
    </source>
</reference>
<dbReference type="AlphaFoldDB" id="A0AAV3U1G5"/>
<feature type="transmembrane region" description="Helical" evidence="7">
    <location>
        <begin position="12"/>
        <end position="33"/>
    </location>
</feature>
<feature type="transmembrane region" description="Helical" evidence="7">
    <location>
        <begin position="145"/>
        <end position="173"/>
    </location>
</feature>
<name>A0AAV3U1G5_9ALTE</name>
<feature type="transmembrane region" description="Helical" evidence="7">
    <location>
        <begin position="320"/>
        <end position="341"/>
    </location>
</feature>
<dbReference type="GO" id="GO:0015109">
    <property type="term" value="F:chromate transmembrane transporter activity"/>
    <property type="evidence" value="ECO:0007669"/>
    <property type="project" value="InterPro"/>
</dbReference>
<comment type="caution">
    <text evidence="8">The sequence shown here is derived from an EMBL/GenBank/DDBJ whole genome shotgun (WGS) entry which is preliminary data.</text>
</comment>
<keyword evidence="5 7" id="KW-1133">Transmembrane helix</keyword>
<dbReference type="InterPro" id="IPR014047">
    <property type="entry name" value="Chr_Tranpt_l_chain"/>
</dbReference>
<dbReference type="InterPro" id="IPR003370">
    <property type="entry name" value="Chromate_transpt"/>
</dbReference>
<evidence type="ECO:0000256" key="1">
    <source>
        <dbReference type="ARBA" id="ARBA00004651"/>
    </source>
</evidence>
<keyword evidence="4 7" id="KW-0812">Transmembrane</keyword>